<dbReference type="RefSeq" id="WP_187013507.1">
    <property type="nucleotide sequence ID" value="NZ_JACOQI010000001.1"/>
</dbReference>
<comment type="caution">
    <text evidence="2">The sequence shown here is derived from an EMBL/GenBank/DDBJ whole genome shotgun (WGS) entry which is preliminary data.</text>
</comment>
<reference evidence="2" key="1">
    <citation type="submission" date="2020-08" db="EMBL/GenBank/DDBJ databases">
        <title>Genome public.</title>
        <authorList>
            <person name="Liu C."/>
            <person name="Sun Q."/>
        </authorList>
    </citation>
    <scope>NUCLEOTIDE SEQUENCE</scope>
    <source>
        <strain evidence="2">BX15</strain>
    </source>
</reference>
<gene>
    <name evidence="2" type="ORF">H8Z83_02005</name>
</gene>
<dbReference type="Proteomes" id="UP000620327">
    <property type="component" value="Unassembled WGS sequence"/>
</dbReference>
<dbReference type="EMBL" id="JACOQI010000001">
    <property type="protein sequence ID" value="MBC5769124.1"/>
    <property type="molecule type" value="Genomic_DNA"/>
</dbReference>
<organism evidence="2 3">
    <name type="scientific">Dysosmobacter segnis</name>
    <dbReference type="NCBI Taxonomy" id="2763042"/>
    <lineage>
        <taxon>Bacteria</taxon>
        <taxon>Bacillati</taxon>
        <taxon>Bacillota</taxon>
        <taxon>Clostridia</taxon>
        <taxon>Eubacteriales</taxon>
        <taxon>Oscillospiraceae</taxon>
        <taxon>Dysosmobacter</taxon>
    </lineage>
</organism>
<dbReference type="InterPro" id="IPR041698">
    <property type="entry name" value="Methyltransf_25"/>
</dbReference>
<dbReference type="GO" id="GO:0008168">
    <property type="term" value="F:methyltransferase activity"/>
    <property type="evidence" value="ECO:0007669"/>
    <property type="project" value="UniProtKB-KW"/>
</dbReference>
<dbReference type="CDD" id="cd02440">
    <property type="entry name" value="AdoMet_MTases"/>
    <property type="match status" value="1"/>
</dbReference>
<evidence type="ECO:0000313" key="2">
    <source>
        <dbReference type="EMBL" id="MBC5769124.1"/>
    </source>
</evidence>
<dbReference type="SUPFAM" id="SSF53335">
    <property type="entry name" value="S-adenosyl-L-methionine-dependent methyltransferases"/>
    <property type="match status" value="1"/>
</dbReference>
<keyword evidence="2" id="KW-0808">Transferase</keyword>
<dbReference type="Gene3D" id="3.40.50.150">
    <property type="entry name" value="Vaccinia Virus protein VP39"/>
    <property type="match status" value="1"/>
</dbReference>
<dbReference type="AlphaFoldDB" id="A0A923MH31"/>
<dbReference type="PANTHER" id="PTHR43464:SF75">
    <property type="entry name" value="METHYLTRANSFERASE TYPE 11"/>
    <property type="match status" value="1"/>
</dbReference>
<feature type="domain" description="Methyltransferase" evidence="1">
    <location>
        <begin position="41"/>
        <end position="136"/>
    </location>
</feature>
<dbReference type="PANTHER" id="PTHR43464">
    <property type="entry name" value="METHYLTRANSFERASE"/>
    <property type="match status" value="1"/>
</dbReference>
<keyword evidence="3" id="KW-1185">Reference proteome</keyword>
<accession>A0A923MH31</accession>
<dbReference type="Pfam" id="PF13649">
    <property type="entry name" value="Methyltransf_25"/>
    <property type="match status" value="1"/>
</dbReference>
<dbReference type="GO" id="GO:0032259">
    <property type="term" value="P:methylation"/>
    <property type="evidence" value="ECO:0007669"/>
    <property type="project" value="UniProtKB-KW"/>
</dbReference>
<keyword evidence="2" id="KW-0489">Methyltransferase</keyword>
<evidence type="ECO:0000259" key="1">
    <source>
        <dbReference type="Pfam" id="PF13649"/>
    </source>
</evidence>
<dbReference type="InterPro" id="IPR029063">
    <property type="entry name" value="SAM-dependent_MTases_sf"/>
</dbReference>
<evidence type="ECO:0000313" key="3">
    <source>
        <dbReference type="Proteomes" id="UP000620327"/>
    </source>
</evidence>
<sequence>MSSYDALAASYDGLMADGVYRRRADYLEKLFRKSRIPVHTVLDLACGTGTIACLLAAKGYAVTATDLSEEMLTQAMSKAAALEQPPLFVQQSMPRLRLPEPVDAVVSTLDSLNYLTREKDIRETFRRVFRALKPGGSFFFDVNTPYKLRRMDGQLYTDETEESYCVWRTFFSEKTSICTYQVDLFQLRADGTWDRDYEEHRERAWSAAELTAFLTDAGFEAVKITGDLTARAPKDTEDRWIVRCRKPVN</sequence>
<proteinExistence type="predicted"/>
<name>A0A923MH31_9FIRM</name>
<protein>
    <submittedName>
        <fullName evidence="2">Class I SAM-dependent methyltransferase</fullName>
    </submittedName>
</protein>
<dbReference type="Gene3D" id="2.20.25.110">
    <property type="entry name" value="S-adenosyl-L-methionine-dependent methyltransferases"/>
    <property type="match status" value="1"/>
</dbReference>